<keyword evidence="8" id="KW-0472">Membrane</keyword>
<dbReference type="SUPFAM" id="SSF89392">
    <property type="entry name" value="Prokaryotic lipoproteins and lipoprotein localization factors"/>
    <property type="match status" value="1"/>
</dbReference>
<accession>A0A2S0MXQ5</accession>
<evidence type="ECO:0000256" key="8">
    <source>
        <dbReference type="ARBA" id="ARBA00023136"/>
    </source>
</evidence>
<sequence>MRIWLPLGDARVLHGAGTLLLALFLTLLAGCTQPLRAPASPTAPAHWDGRMALSVDGDAKQSFAAVFALQGSSKQGSLTLSTPLGTVLAELQWMPGHAVLRSPRGERTASSLDALLEEALGSAIPVQALFAWLQGELAAAAGWQADLSRLSDGQLTAVRSNPLPRATLRIALER</sequence>
<reference evidence="13 14" key="1">
    <citation type="submission" date="2018-03" db="EMBL/GenBank/DDBJ databases">
        <title>Genome sequencing of Simplicispira sp.</title>
        <authorList>
            <person name="Kim S.-J."/>
            <person name="Heo J."/>
            <person name="Kwon S.-W."/>
        </authorList>
    </citation>
    <scope>NUCLEOTIDE SEQUENCE [LARGE SCALE GENOMIC DNA]</scope>
    <source>
        <strain evidence="13 14">SC1-8</strain>
    </source>
</reference>
<keyword evidence="9" id="KW-0564">Palmitate</keyword>
<evidence type="ECO:0000256" key="11">
    <source>
        <dbReference type="ARBA" id="ARBA00023237"/>
    </source>
</evidence>
<comment type="similarity">
    <text evidence="2">Belongs to the LolB family.</text>
</comment>
<comment type="subunit">
    <text evidence="3">Monomer.</text>
</comment>
<evidence type="ECO:0000256" key="1">
    <source>
        <dbReference type="ARBA" id="ARBA00004459"/>
    </source>
</evidence>
<keyword evidence="12" id="KW-0449">Lipoprotein</keyword>
<evidence type="ECO:0000256" key="12">
    <source>
        <dbReference type="ARBA" id="ARBA00023288"/>
    </source>
</evidence>
<dbReference type="InterPro" id="IPR004565">
    <property type="entry name" value="OM_lipoprot_LolB"/>
</dbReference>
<keyword evidence="7" id="KW-0653">Protein transport</keyword>
<evidence type="ECO:0000256" key="5">
    <source>
        <dbReference type="ARBA" id="ARBA00022448"/>
    </source>
</evidence>
<dbReference type="GO" id="GO:0009279">
    <property type="term" value="C:cell outer membrane"/>
    <property type="evidence" value="ECO:0007669"/>
    <property type="project" value="UniProtKB-SubCell"/>
</dbReference>
<dbReference type="Gene3D" id="2.50.20.10">
    <property type="entry name" value="Lipoprotein localisation LolA/LolB/LppX"/>
    <property type="match status" value="1"/>
</dbReference>
<evidence type="ECO:0000256" key="6">
    <source>
        <dbReference type="ARBA" id="ARBA00022729"/>
    </source>
</evidence>
<evidence type="ECO:0000313" key="14">
    <source>
        <dbReference type="Proteomes" id="UP000239326"/>
    </source>
</evidence>
<keyword evidence="6" id="KW-0732">Signal</keyword>
<evidence type="ECO:0000313" key="13">
    <source>
        <dbReference type="EMBL" id="AVO40501.1"/>
    </source>
</evidence>
<keyword evidence="10" id="KW-0143">Chaperone</keyword>
<protein>
    <recommendedName>
        <fullName evidence="4">Outer-membrane lipoprotein LolB</fullName>
    </recommendedName>
</protein>
<keyword evidence="5" id="KW-0813">Transport</keyword>
<dbReference type="OrthoDB" id="5296388at2"/>
<dbReference type="KEGG" id="simp:C6571_03685"/>
<keyword evidence="11" id="KW-0998">Cell outer membrane</keyword>
<dbReference type="EMBL" id="CP027669">
    <property type="protein sequence ID" value="AVO40501.1"/>
    <property type="molecule type" value="Genomic_DNA"/>
</dbReference>
<gene>
    <name evidence="13" type="ORF">C6571_03685</name>
</gene>
<evidence type="ECO:0000256" key="4">
    <source>
        <dbReference type="ARBA" id="ARBA00016202"/>
    </source>
</evidence>
<dbReference type="Proteomes" id="UP000239326">
    <property type="component" value="Chromosome"/>
</dbReference>
<evidence type="ECO:0000256" key="9">
    <source>
        <dbReference type="ARBA" id="ARBA00023139"/>
    </source>
</evidence>
<comment type="subcellular location">
    <subcellularLocation>
        <location evidence="1">Cell outer membrane</location>
        <topology evidence="1">Lipid-anchor</topology>
    </subcellularLocation>
</comment>
<organism evidence="13 14">
    <name type="scientific">Simplicispira suum</name>
    <dbReference type="NCBI Taxonomy" id="2109915"/>
    <lineage>
        <taxon>Bacteria</taxon>
        <taxon>Pseudomonadati</taxon>
        <taxon>Pseudomonadota</taxon>
        <taxon>Betaproteobacteria</taxon>
        <taxon>Burkholderiales</taxon>
        <taxon>Comamonadaceae</taxon>
        <taxon>Simplicispira</taxon>
    </lineage>
</organism>
<proteinExistence type="inferred from homology"/>
<dbReference type="AlphaFoldDB" id="A0A2S0MXQ5"/>
<evidence type="ECO:0000256" key="7">
    <source>
        <dbReference type="ARBA" id="ARBA00022927"/>
    </source>
</evidence>
<evidence type="ECO:0000256" key="10">
    <source>
        <dbReference type="ARBA" id="ARBA00023186"/>
    </source>
</evidence>
<dbReference type="Pfam" id="PF03550">
    <property type="entry name" value="LolB"/>
    <property type="match status" value="1"/>
</dbReference>
<dbReference type="InterPro" id="IPR029046">
    <property type="entry name" value="LolA/LolB/LppX"/>
</dbReference>
<evidence type="ECO:0000256" key="2">
    <source>
        <dbReference type="ARBA" id="ARBA00009696"/>
    </source>
</evidence>
<keyword evidence="14" id="KW-1185">Reference proteome</keyword>
<dbReference type="PROSITE" id="PS51257">
    <property type="entry name" value="PROKAR_LIPOPROTEIN"/>
    <property type="match status" value="1"/>
</dbReference>
<dbReference type="GO" id="GO:0015031">
    <property type="term" value="P:protein transport"/>
    <property type="evidence" value="ECO:0007669"/>
    <property type="project" value="UniProtKB-KW"/>
</dbReference>
<name>A0A2S0MXQ5_9BURK</name>
<evidence type="ECO:0000256" key="3">
    <source>
        <dbReference type="ARBA" id="ARBA00011245"/>
    </source>
</evidence>